<name>I3XQH8_DESAM</name>
<evidence type="ECO:0000313" key="3">
    <source>
        <dbReference type="EMBL" id="AFL66202.1"/>
    </source>
</evidence>
<sequence length="291" mass="32342" precursor="true">MVKPMYKTIVLSMILLLLMVSSWIIYTYYLQSPAQVVLLVYTPPVIQSLLNNASREFMQLHPNVRIKIIGGATGTLLNKILLTGEGDIFITADHEYMLNASRMGLVVNESIKVLSYVVLALIIPRGNPANITSLDDLVSKNVKIGVANPSVAPFGRMAVELLVKNGIYDKVKDKLVIYGDVGQTARQVALGLVDVAILPHVAHYWYLNDTSIIWLNPAQLPTMSCQMIAVLNTTKNYQAALEFVKFLVEYVRFNPYPLENGYIGDLDKISSITPYSPEELLFNNACIGYAK</sequence>
<dbReference type="GO" id="GO:0046872">
    <property type="term" value="F:metal ion binding"/>
    <property type="evidence" value="ECO:0007669"/>
    <property type="project" value="UniProtKB-KW"/>
</dbReference>
<dbReference type="AlphaFoldDB" id="I3XQH8"/>
<dbReference type="GO" id="GO:0015689">
    <property type="term" value="P:molybdate ion transport"/>
    <property type="evidence" value="ECO:0007669"/>
    <property type="project" value="InterPro"/>
</dbReference>
<reference evidence="3 4" key="1">
    <citation type="journal article" date="2012" name="J. Bacteriol.">
        <title>Complete Genome Sequence of Desulfurococcus fermentans, a Hyperthermophilic Cellulolytic Crenarchaeon Isolated from a Freshwater Hot Spring in Kamchatka, Russia.</title>
        <authorList>
            <person name="Susanti D."/>
            <person name="Johnson E.F."/>
            <person name="Rodriguez J.R."/>
            <person name="Anderson I."/>
            <person name="Perevalova A.A."/>
            <person name="Kyrpides N."/>
            <person name="Lucas S."/>
            <person name="Han J."/>
            <person name="Lapidus A."/>
            <person name="Cheng J.F."/>
            <person name="Goodwin L."/>
            <person name="Pitluck S."/>
            <person name="Mavrommatis K."/>
            <person name="Peters L."/>
            <person name="Land M.L."/>
            <person name="Hauser L."/>
            <person name="Gopalan V."/>
            <person name="Chan P.P."/>
            <person name="Lowe T.M."/>
            <person name="Atomi H."/>
            <person name="Bonch-Osmolovskaya E.A."/>
            <person name="Woyke T."/>
            <person name="Mukhopadhyay B."/>
        </authorList>
    </citation>
    <scope>NUCLEOTIDE SEQUENCE [LARGE SCALE GENOMIC DNA]</scope>
    <source>
        <strain evidence="3 4">DSM 16532</strain>
    </source>
</reference>
<proteinExistence type="predicted"/>
<dbReference type="InterPro" id="IPR050682">
    <property type="entry name" value="ModA/WtpA"/>
</dbReference>
<evidence type="ECO:0000313" key="4">
    <source>
        <dbReference type="Proteomes" id="UP000006175"/>
    </source>
</evidence>
<dbReference type="Pfam" id="PF13531">
    <property type="entry name" value="SBP_bac_11"/>
    <property type="match status" value="1"/>
</dbReference>
<protein>
    <submittedName>
        <fullName evidence="3">Molybdenum ABC transporter, periplasmic molybdate-binding protein</fullName>
    </submittedName>
</protein>
<keyword evidence="1" id="KW-0479">Metal-binding</keyword>
<dbReference type="NCBIfam" id="TIGR01256">
    <property type="entry name" value="modA"/>
    <property type="match status" value="1"/>
</dbReference>
<dbReference type="Proteomes" id="UP000006175">
    <property type="component" value="Chromosome"/>
</dbReference>
<dbReference type="EMBL" id="CP003321">
    <property type="protein sequence ID" value="AFL66202.1"/>
    <property type="molecule type" value="Genomic_DNA"/>
</dbReference>
<evidence type="ECO:0000256" key="2">
    <source>
        <dbReference type="ARBA" id="ARBA00022729"/>
    </source>
</evidence>
<dbReference type="PANTHER" id="PTHR30632">
    <property type="entry name" value="MOLYBDATE-BINDING PERIPLASMIC PROTEIN"/>
    <property type="match status" value="1"/>
</dbReference>
<accession>I3XQH8</accession>
<dbReference type="InterPro" id="IPR005950">
    <property type="entry name" value="ModA"/>
</dbReference>
<evidence type="ECO:0000256" key="1">
    <source>
        <dbReference type="ARBA" id="ARBA00022723"/>
    </source>
</evidence>
<keyword evidence="4" id="KW-1185">Reference proteome</keyword>
<dbReference type="GO" id="GO:0030973">
    <property type="term" value="F:molybdate ion binding"/>
    <property type="evidence" value="ECO:0007669"/>
    <property type="project" value="TreeGrafter"/>
</dbReference>
<dbReference type="HOGENOM" id="CLU_065520_2_1_2"/>
<dbReference type="SUPFAM" id="SSF53850">
    <property type="entry name" value="Periplasmic binding protein-like II"/>
    <property type="match status" value="1"/>
</dbReference>
<dbReference type="PANTHER" id="PTHR30632:SF0">
    <property type="entry name" value="SULFATE-BINDING PROTEIN"/>
    <property type="match status" value="1"/>
</dbReference>
<dbReference type="Gene3D" id="3.40.190.10">
    <property type="entry name" value="Periplasmic binding protein-like II"/>
    <property type="match status" value="2"/>
</dbReference>
<organism evidence="3 4">
    <name type="scientific">Desulfurococcus amylolyticus DSM 16532</name>
    <dbReference type="NCBI Taxonomy" id="768672"/>
    <lineage>
        <taxon>Archaea</taxon>
        <taxon>Thermoproteota</taxon>
        <taxon>Thermoprotei</taxon>
        <taxon>Desulfurococcales</taxon>
        <taxon>Desulfurococcaceae</taxon>
        <taxon>Desulfurococcus</taxon>
    </lineage>
</organism>
<keyword evidence="2" id="KW-0732">Signal</keyword>
<dbReference type="KEGG" id="dfd:Desfe_0291"/>
<dbReference type="eggNOG" id="arCOG00219">
    <property type="taxonomic scope" value="Archaea"/>
</dbReference>
<gene>
    <name evidence="3" type="ORF">Desfe_0291</name>
</gene>